<dbReference type="Proteomes" id="UP001159427">
    <property type="component" value="Unassembled WGS sequence"/>
</dbReference>
<keyword evidence="1" id="KW-0732">Signal</keyword>
<evidence type="ECO:0008006" key="5">
    <source>
        <dbReference type="Google" id="ProtNLM"/>
    </source>
</evidence>
<sequence>MTANTRVVFSFICVFLLTSPLHVLSHSSSPWGCAYNYNCGRKRQVLDQFKLPETRQLKDQPRPLRESLSKPFEGRLATARRLRTRQELEA</sequence>
<organism evidence="2 4">
    <name type="scientific">Porites evermanni</name>
    <dbReference type="NCBI Taxonomy" id="104178"/>
    <lineage>
        <taxon>Eukaryota</taxon>
        <taxon>Metazoa</taxon>
        <taxon>Cnidaria</taxon>
        <taxon>Anthozoa</taxon>
        <taxon>Hexacorallia</taxon>
        <taxon>Scleractinia</taxon>
        <taxon>Fungiina</taxon>
        <taxon>Poritidae</taxon>
        <taxon>Porites</taxon>
    </lineage>
</organism>
<name>A0ABN8SSB8_9CNID</name>
<evidence type="ECO:0000313" key="3">
    <source>
        <dbReference type="EMBL" id="CAH3194469.1"/>
    </source>
</evidence>
<evidence type="ECO:0000313" key="2">
    <source>
        <dbReference type="EMBL" id="CAH3194468.1"/>
    </source>
</evidence>
<feature type="signal peptide" evidence="1">
    <location>
        <begin position="1"/>
        <end position="25"/>
    </location>
</feature>
<accession>A0ABN8SSB8</accession>
<protein>
    <recommendedName>
        <fullName evidence="5">Secreted protein</fullName>
    </recommendedName>
</protein>
<comment type="caution">
    <text evidence="2">The sequence shown here is derived from an EMBL/GenBank/DDBJ whole genome shotgun (WGS) entry which is preliminary data.</text>
</comment>
<proteinExistence type="predicted"/>
<evidence type="ECO:0000256" key="1">
    <source>
        <dbReference type="SAM" id="SignalP"/>
    </source>
</evidence>
<gene>
    <name evidence="2" type="ORF">PEVE_00027904</name>
    <name evidence="3" type="ORF">PEVE_00027905</name>
</gene>
<dbReference type="EMBL" id="CALNXI010003850">
    <property type="protein sequence ID" value="CAH3194469.1"/>
    <property type="molecule type" value="Genomic_DNA"/>
</dbReference>
<dbReference type="EMBL" id="CALNXI010003850">
    <property type="protein sequence ID" value="CAH3194468.1"/>
    <property type="molecule type" value="Genomic_DNA"/>
</dbReference>
<keyword evidence="4" id="KW-1185">Reference proteome</keyword>
<reference evidence="2 4" key="1">
    <citation type="submission" date="2022-05" db="EMBL/GenBank/DDBJ databases">
        <authorList>
            <consortium name="Genoscope - CEA"/>
            <person name="William W."/>
        </authorList>
    </citation>
    <scope>NUCLEOTIDE SEQUENCE [LARGE SCALE GENOMIC DNA]</scope>
</reference>
<feature type="chain" id="PRO_5045028823" description="Secreted protein" evidence="1">
    <location>
        <begin position="26"/>
        <end position="90"/>
    </location>
</feature>
<evidence type="ECO:0000313" key="4">
    <source>
        <dbReference type="Proteomes" id="UP001159427"/>
    </source>
</evidence>